<reference evidence="2 3" key="1">
    <citation type="submission" date="2020-04" db="EMBL/GenBank/DDBJ databases">
        <title>Draft Genome Sequence of Streptomyces morookaense DSM 40503, an 8-azaguanine-producing strain.</title>
        <authorList>
            <person name="Qi J."/>
            <person name="Gao J.-M."/>
        </authorList>
    </citation>
    <scope>NUCLEOTIDE SEQUENCE [LARGE SCALE GENOMIC DNA]</scope>
    <source>
        <strain evidence="2 3">DSM 40503</strain>
    </source>
</reference>
<feature type="domain" description="Amine oxidase" evidence="1">
    <location>
        <begin position="14"/>
        <end position="266"/>
    </location>
</feature>
<dbReference type="PANTHER" id="PTHR42923:SF3">
    <property type="entry name" value="PROTOPORPHYRINOGEN OXIDASE"/>
    <property type="match status" value="1"/>
</dbReference>
<dbReference type="PANTHER" id="PTHR42923">
    <property type="entry name" value="PROTOPORPHYRINOGEN OXIDASE"/>
    <property type="match status" value="1"/>
</dbReference>
<accession>A0A7Y7B811</accession>
<dbReference type="Proteomes" id="UP000587462">
    <property type="component" value="Unassembled WGS sequence"/>
</dbReference>
<dbReference type="RefSeq" id="WP_171084536.1">
    <property type="nucleotide sequence ID" value="NZ_JABBXF010000057.1"/>
</dbReference>
<proteinExistence type="predicted"/>
<feature type="non-terminal residue" evidence="2">
    <location>
        <position position="1"/>
    </location>
</feature>
<dbReference type="InterPro" id="IPR002937">
    <property type="entry name" value="Amino_oxidase"/>
</dbReference>
<dbReference type="Gene3D" id="3.50.50.60">
    <property type="entry name" value="FAD/NAD(P)-binding domain"/>
    <property type="match status" value="1"/>
</dbReference>
<dbReference type="InterPro" id="IPR036188">
    <property type="entry name" value="FAD/NAD-bd_sf"/>
</dbReference>
<evidence type="ECO:0000313" key="2">
    <source>
        <dbReference type="EMBL" id="NVK80544.1"/>
    </source>
</evidence>
<dbReference type="SUPFAM" id="SSF54373">
    <property type="entry name" value="FAD-linked reductases, C-terminal domain"/>
    <property type="match status" value="1"/>
</dbReference>
<dbReference type="Pfam" id="PF01593">
    <property type="entry name" value="Amino_oxidase"/>
    <property type="match status" value="1"/>
</dbReference>
<evidence type="ECO:0000313" key="3">
    <source>
        <dbReference type="Proteomes" id="UP000587462"/>
    </source>
</evidence>
<dbReference type="AlphaFoldDB" id="A0A7Y7B811"/>
<dbReference type="EMBL" id="JABBXF010000057">
    <property type="protein sequence ID" value="NVK80544.1"/>
    <property type="molecule type" value="Genomic_DNA"/>
</dbReference>
<organism evidence="2 3">
    <name type="scientific">Streptomyces morookaense</name>
    <name type="common">Streptoverticillium morookaense</name>
    <dbReference type="NCBI Taxonomy" id="1970"/>
    <lineage>
        <taxon>Bacteria</taxon>
        <taxon>Bacillati</taxon>
        <taxon>Actinomycetota</taxon>
        <taxon>Actinomycetes</taxon>
        <taxon>Kitasatosporales</taxon>
        <taxon>Streptomycetaceae</taxon>
        <taxon>Streptomyces</taxon>
    </lineage>
</organism>
<gene>
    <name evidence="2" type="ORF">HG542_23200</name>
</gene>
<evidence type="ECO:0000259" key="1">
    <source>
        <dbReference type="Pfam" id="PF01593"/>
    </source>
</evidence>
<sequence>RPGAAPPSAGPAVMGLDGGAGALADAVAGAVRAAGGQVFLCTPALALTRTAHGWEVRTAARTLACDAVVIAAPAWTASTLVAAAAPAAAAELCEVGYVSTAVVTMAFRRRDVAGLAALGDWSGFLVPPAAGRPGRAPVTASVKASTFMTAKWGWLAGRAPDLFVLRTSLGRYGQEESLYLDDDDLVGASLHDLRAATGLAARPVASHVTRWIGGLPRYPVGHRARVARIRGALAALPGLELCGAAYDGVGVADCVASGRDAADRIMGGLVCDGFVSKTCGST</sequence>
<dbReference type="SUPFAM" id="SSF51905">
    <property type="entry name" value="FAD/NAD(P)-binding domain"/>
    <property type="match status" value="1"/>
</dbReference>
<protein>
    <submittedName>
        <fullName evidence="2">FAD-dependent oxidoreductase</fullName>
    </submittedName>
</protein>
<keyword evidence="3" id="KW-1185">Reference proteome</keyword>
<dbReference type="GO" id="GO:0016491">
    <property type="term" value="F:oxidoreductase activity"/>
    <property type="evidence" value="ECO:0007669"/>
    <property type="project" value="InterPro"/>
</dbReference>
<dbReference type="InterPro" id="IPR050464">
    <property type="entry name" value="Zeta_carotene_desat/Oxidored"/>
</dbReference>
<comment type="caution">
    <text evidence="2">The sequence shown here is derived from an EMBL/GenBank/DDBJ whole genome shotgun (WGS) entry which is preliminary data.</text>
</comment>
<name>A0A7Y7B811_STRMO</name>